<dbReference type="OrthoDB" id="5858277at2759"/>
<accession>A0A0R3PT05</accession>
<name>A0A0R3PT05_ANGCS</name>
<dbReference type="SMART" id="SM00328">
    <property type="entry name" value="BPI1"/>
    <property type="match status" value="1"/>
</dbReference>
<sequence length="218" mass="24563">RSYDFNPILLQGVRGYPGIRARINQRTFQYASGLVAEVLNQQIKKARIPPITQCIPQVQGCARVYNLYVSRYRCPQRVVLYPAPPNRIILQVDNVDIGVTGNLGGQVVVLLPIPLSGIIQLNIQQVISFNINLINFIRYNNFNTLEVDLHDSCELSKSKKMKELVGITVELSLERGPSGPYVRILSCSVQIGYADAYIENGGLIGYIINTQFRVRFFF</sequence>
<dbReference type="Proteomes" id="UP000267027">
    <property type="component" value="Unassembled WGS sequence"/>
</dbReference>
<dbReference type="InterPro" id="IPR017943">
    <property type="entry name" value="Bactericidal_perm-incr_a/b_dom"/>
</dbReference>
<evidence type="ECO:0000313" key="4">
    <source>
        <dbReference type="WBParaSite" id="ACOC_0000884301-mRNA-1"/>
    </source>
</evidence>
<dbReference type="WBParaSite" id="ACOC_0000884301-mRNA-1">
    <property type="protein sequence ID" value="ACOC_0000884301-mRNA-1"/>
    <property type="gene ID" value="ACOC_0000884301"/>
</dbReference>
<feature type="domain" description="Lipid-binding serum glycoprotein N-terminal" evidence="1">
    <location>
        <begin position="22"/>
        <end position="217"/>
    </location>
</feature>
<dbReference type="InterPro" id="IPR017942">
    <property type="entry name" value="Lipid-bd_serum_glycop_N"/>
</dbReference>
<dbReference type="Gene3D" id="3.15.10.10">
    <property type="entry name" value="Bactericidal permeability-increasing protein, domain 1"/>
    <property type="match status" value="1"/>
</dbReference>
<dbReference type="STRING" id="334426.A0A0R3PT05"/>
<reference evidence="2 3" key="2">
    <citation type="submission" date="2018-11" db="EMBL/GenBank/DDBJ databases">
        <authorList>
            <consortium name="Pathogen Informatics"/>
        </authorList>
    </citation>
    <scope>NUCLEOTIDE SEQUENCE [LARGE SCALE GENOMIC DNA]</scope>
    <source>
        <strain evidence="2 3">Costa Rica</strain>
    </source>
</reference>
<evidence type="ECO:0000313" key="2">
    <source>
        <dbReference type="EMBL" id="VDM60429.1"/>
    </source>
</evidence>
<keyword evidence="3" id="KW-1185">Reference proteome</keyword>
<organism evidence="4">
    <name type="scientific">Angiostrongylus costaricensis</name>
    <name type="common">Nematode worm</name>
    <dbReference type="NCBI Taxonomy" id="334426"/>
    <lineage>
        <taxon>Eukaryota</taxon>
        <taxon>Metazoa</taxon>
        <taxon>Ecdysozoa</taxon>
        <taxon>Nematoda</taxon>
        <taxon>Chromadorea</taxon>
        <taxon>Rhabditida</taxon>
        <taxon>Rhabditina</taxon>
        <taxon>Rhabditomorpha</taxon>
        <taxon>Strongyloidea</taxon>
        <taxon>Metastrongylidae</taxon>
        <taxon>Angiostrongylus</taxon>
    </lineage>
</organism>
<dbReference type="PANTHER" id="PTHR10504:SF144">
    <property type="entry name" value="BPI1 DOMAIN-CONTAINING PROTEIN"/>
    <property type="match status" value="1"/>
</dbReference>
<evidence type="ECO:0000259" key="1">
    <source>
        <dbReference type="SMART" id="SM00328"/>
    </source>
</evidence>
<dbReference type="InterPro" id="IPR032942">
    <property type="entry name" value="BPI/LBP/Plunc"/>
</dbReference>
<dbReference type="PANTHER" id="PTHR10504">
    <property type="entry name" value="BACTERICIDAL PERMEABILITY-INCREASING BPI PROTEIN-RELATED"/>
    <property type="match status" value="1"/>
</dbReference>
<dbReference type="GO" id="GO:0005615">
    <property type="term" value="C:extracellular space"/>
    <property type="evidence" value="ECO:0007669"/>
    <property type="project" value="TreeGrafter"/>
</dbReference>
<dbReference type="AlphaFoldDB" id="A0A0R3PT05"/>
<protein>
    <submittedName>
        <fullName evidence="4">BPI1 domain-containing protein</fullName>
    </submittedName>
</protein>
<dbReference type="GO" id="GO:0008289">
    <property type="term" value="F:lipid binding"/>
    <property type="evidence" value="ECO:0007669"/>
    <property type="project" value="InterPro"/>
</dbReference>
<reference evidence="4" key="1">
    <citation type="submission" date="2016-04" db="UniProtKB">
        <authorList>
            <consortium name="WormBaseParasite"/>
        </authorList>
    </citation>
    <scope>IDENTIFICATION</scope>
</reference>
<dbReference type="EMBL" id="UYYA01004212">
    <property type="protein sequence ID" value="VDM60429.1"/>
    <property type="molecule type" value="Genomic_DNA"/>
</dbReference>
<dbReference type="OMA" id="YVRILSC"/>
<evidence type="ECO:0000313" key="3">
    <source>
        <dbReference type="Proteomes" id="UP000267027"/>
    </source>
</evidence>
<dbReference type="SUPFAM" id="SSF55394">
    <property type="entry name" value="Bactericidal permeability-increasing protein, BPI"/>
    <property type="match status" value="1"/>
</dbReference>
<proteinExistence type="predicted"/>
<gene>
    <name evidence="2" type="ORF">ACOC_LOCUS8844</name>
</gene>